<dbReference type="Proteomes" id="UP000878956">
    <property type="component" value="Unassembled WGS sequence"/>
</dbReference>
<proteinExistence type="predicted"/>
<keyword evidence="1" id="KW-0812">Transmembrane</keyword>
<dbReference type="EMBL" id="CAAJVP010000020">
    <property type="protein sequence ID" value="VHY18115.1"/>
    <property type="molecule type" value="Genomic_DNA"/>
</dbReference>
<keyword evidence="1" id="KW-0472">Membrane</keyword>
<protein>
    <submittedName>
        <fullName evidence="5">DUF948 domain-containing protein</fullName>
    </submittedName>
</protein>
<reference evidence="5" key="3">
    <citation type="journal article" date="2018" name="Genome Biol.">
        <title>SKESA: strategic k-mer extension for scrupulous assemblies.</title>
        <authorList>
            <person name="Souvorov A."/>
            <person name="Agarwala R."/>
            <person name="Lipman D.J."/>
        </authorList>
    </citation>
    <scope>NUCLEOTIDE SEQUENCE</scope>
    <source>
        <strain evidence="6">Clostridioides</strain>
        <strain evidence="5">HN1000</strain>
    </source>
</reference>
<dbReference type="Proteomes" id="UP000346772">
    <property type="component" value="Unassembled WGS sequence"/>
</dbReference>
<evidence type="ECO:0000313" key="9">
    <source>
        <dbReference type="EMBL" id="VFD54401.1"/>
    </source>
</evidence>
<dbReference type="Proteomes" id="UP000372533">
    <property type="component" value="Unassembled WGS sequence"/>
</dbReference>
<evidence type="ECO:0000313" key="10">
    <source>
        <dbReference type="EMBL" id="VHY18115.1"/>
    </source>
</evidence>
<organism evidence="2">
    <name type="scientific">Clostridioides difficile</name>
    <name type="common">Peptoclostridium difficile</name>
    <dbReference type="NCBI Taxonomy" id="1496"/>
    <lineage>
        <taxon>Bacteria</taxon>
        <taxon>Bacillati</taxon>
        <taxon>Bacillota</taxon>
        <taxon>Clostridia</taxon>
        <taxon>Peptostreptococcales</taxon>
        <taxon>Peptostreptococcaceae</taxon>
        <taxon>Clostridioides</taxon>
    </lineage>
</organism>
<evidence type="ECO:0000313" key="6">
    <source>
        <dbReference type="EMBL" id="HBH2620590.1"/>
    </source>
</evidence>
<dbReference type="Proteomes" id="UP000189137">
    <property type="component" value="Unassembled WGS sequence"/>
</dbReference>
<dbReference type="GeneID" id="66352446"/>
<evidence type="ECO:0000313" key="14">
    <source>
        <dbReference type="Proteomes" id="UP000411588"/>
    </source>
</evidence>
<dbReference type="EMBL" id="CAADAN010000011">
    <property type="protein sequence ID" value="VFD34034.1"/>
    <property type="molecule type" value="Genomic_DNA"/>
</dbReference>
<dbReference type="EMBL" id="FUPS01000009">
    <property type="protein sequence ID" value="SJS66101.1"/>
    <property type="molecule type" value="Genomic_DNA"/>
</dbReference>
<dbReference type="EMBL" id="LK932442">
    <property type="protein sequence ID" value="CDS82708.1"/>
    <property type="molecule type" value="Genomic_DNA"/>
</dbReference>
<evidence type="ECO:0000256" key="1">
    <source>
        <dbReference type="SAM" id="Phobius"/>
    </source>
</evidence>
<dbReference type="PATRIC" id="fig|1496.1371.peg.1402"/>
<dbReference type="KEGG" id="pdf:CD630DERM_00080"/>
<dbReference type="AlphaFoldDB" id="A0A031WI46"/>
<dbReference type="EMBL" id="LK932738">
    <property type="protein sequence ID" value="CDS92531.1"/>
    <property type="molecule type" value="Genomic_DNA"/>
</dbReference>
<dbReference type="EMBL" id="DAEPXK010000004">
    <property type="protein sequence ID" value="HBH1541131.1"/>
    <property type="molecule type" value="Genomic_DNA"/>
</dbReference>
<keyword evidence="1" id="KW-1133">Transmembrane helix</keyword>
<feature type="transmembrane region" description="Helical" evidence="1">
    <location>
        <begin position="6"/>
        <end position="25"/>
    </location>
</feature>
<reference evidence="5" key="4">
    <citation type="submission" date="2021-06" db="EMBL/GenBank/DDBJ databases">
        <authorList>
            <consortium name="NCBI Pathogen Detection Project"/>
        </authorList>
    </citation>
    <scope>NUCLEOTIDE SEQUENCE</scope>
    <source>
        <strain evidence="6">Clostridioides</strain>
        <strain evidence="5">HN1000</strain>
    </source>
</reference>
<evidence type="ECO:0000313" key="12">
    <source>
        <dbReference type="Proteomes" id="UP000346772"/>
    </source>
</evidence>
<evidence type="ECO:0000313" key="4">
    <source>
        <dbReference type="EMBL" id="CDS92531.1"/>
    </source>
</evidence>
<evidence type="ECO:0000313" key="11">
    <source>
        <dbReference type="Proteomes" id="UP000189137"/>
    </source>
</evidence>
<evidence type="ECO:0000313" key="7">
    <source>
        <dbReference type="EMBL" id="SJS66101.1"/>
    </source>
</evidence>
<reference evidence="7 11" key="2">
    <citation type="submission" date="2017-02" db="EMBL/GenBank/DDBJ databases">
        <authorList>
            <consortium name="Pathogen Informatics"/>
        </authorList>
    </citation>
    <scope>NUCLEOTIDE SEQUENCE [LARGE SCALE GENOMIC DNA]</scope>
    <source>
        <strain evidence="9 12">078GUE027</strain>
        <strain evidence="14">clo34</strain>
        <strain evidence="8">Clo34</strain>
        <strain evidence="10">Tl291</strain>
        <strain evidence="13">tl291</strain>
        <strain evidence="7 11">VRECD0157</strain>
    </source>
</reference>
<dbReference type="EMBL" id="LK932302">
    <property type="protein sequence ID" value="CDS82663.1"/>
    <property type="molecule type" value="Genomic_DNA"/>
</dbReference>
<evidence type="ECO:0000313" key="2">
    <source>
        <dbReference type="EMBL" id="CDS82663.1"/>
    </source>
</evidence>
<dbReference type="RefSeq" id="WP_003420469.1">
    <property type="nucleotide sequence ID" value="NZ_AP025558.1"/>
</dbReference>
<reference evidence="2" key="1">
    <citation type="submission" date="2014-07" db="EMBL/GenBank/DDBJ databases">
        <authorList>
            <person name="Monot Marc"/>
        </authorList>
    </citation>
    <scope>NUCLEOTIDE SEQUENCE</scope>
    <source>
        <strain evidence="4">7032989</strain>
        <strain evidence="2">7032994</strain>
    </source>
</reference>
<name>A0A031WI46_CLODI</name>
<dbReference type="Proteomes" id="UP000879542">
    <property type="component" value="Unassembled WGS sequence"/>
</dbReference>
<evidence type="ECO:0000313" key="13">
    <source>
        <dbReference type="Proteomes" id="UP000372533"/>
    </source>
</evidence>
<evidence type="ECO:0000313" key="8">
    <source>
        <dbReference type="EMBL" id="VFD34034.1"/>
    </source>
</evidence>
<accession>A0A031WI46</accession>
<evidence type="ECO:0000313" key="5">
    <source>
        <dbReference type="EMBL" id="HBH1541131.1"/>
    </source>
</evidence>
<dbReference type="Proteomes" id="UP000411588">
    <property type="component" value="Unassembled WGS sequence"/>
</dbReference>
<evidence type="ECO:0000313" key="3">
    <source>
        <dbReference type="EMBL" id="CDS82708.1"/>
    </source>
</evidence>
<gene>
    <name evidence="4" type="ORF">BN1095_10008</name>
    <name evidence="3" type="ORF">BN1096_10008</name>
    <name evidence="2" type="ORF">BN1097_10008</name>
    <name evidence="5" type="ORF">KRM00_000588</name>
    <name evidence="6" type="ORF">KRQ00_002360</name>
    <name evidence="10" type="ORF">SAMEA1402366_03216</name>
    <name evidence="8" type="ORF">SAMEA1402399_02925</name>
    <name evidence="9" type="ORF">SAMEA1710456_01890</name>
    <name evidence="7" type="ORF">SAMEA3375112_02593</name>
</gene>
<dbReference type="EMBL" id="CAADAT010000009">
    <property type="protein sequence ID" value="VFD54401.1"/>
    <property type="molecule type" value="Genomic_DNA"/>
</dbReference>
<sequence>MNAWGWQIGAVLVGSSALIVAIYLAKTLNSINKVVEKAYKIVDYNERHIQDIVENASSISKGIDDIVYVINKILSIGNIFKIIKRK</sequence>
<dbReference type="EMBL" id="DAEQIJ010000010">
    <property type="protein sequence ID" value="HBH2620590.1"/>
    <property type="molecule type" value="Genomic_DNA"/>
</dbReference>